<comment type="caution">
    <text evidence="2">The sequence shown here is derived from an EMBL/GenBank/DDBJ whole genome shotgun (WGS) entry which is preliminary data.</text>
</comment>
<evidence type="ECO:0000313" key="2">
    <source>
        <dbReference type="EMBL" id="KAF2532100.1"/>
    </source>
</evidence>
<accession>A0A8S9FEU5</accession>
<feature type="region of interest" description="Disordered" evidence="1">
    <location>
        <begin position="92"/>
        <end position="119"/>
    </location>
</feature>
<evidence type="ECO:0000256" key="1">
    <source>
        <dbReference type="SAM" id="MobiDB-lite"/>
    </source>
</evidence>
<proteinExistence type="predicted"/>
<dbReference type="EMBL" id="QGKY02002305">
    <property type="protein sequence ID" value="KAF2532100.1"/>
    <property type="molecule type" value="Genomic_DNA"/>
</dbReference>
<protein>
    <submittedName>
        <fullName evidence="2">Uncharacterized protein</fullName>
    </submittedName>
</protein>
<gene>
    <name evidence="2" type="ORF">F2Q70_00030902</name>
</gene>
<feature type="compositionally biased region" description="Basic and acidic residues" evidence="1">
    <location>
        <begin position="99"/>
        <end position="112"/>
    </location>
</feature>
<organism evidence="2">
    <name type="scientific">Brassica cretica</name>
    <name type="common">Mustard</name>
    <dbReference type="NCBI Taxonomy" id="69181"/>
    <lineage>
        <taxon>Eukaryota</taxon>
        <taxon>Viridiplantae</taxon>
        <taxon>Streptophyta</taxon>
        <taxon>Embryophyta</taxon>
        <taxon>Tracheophyta</taxon>
        <taxon>Spermatophyta</taxon>
        <taxon>Magnoliopsida</taxon>
        <taxon>eudicotyledons</taxon>
        <taxon>Gunneridae</taxon>
        <taxon>Pentapetalae</taxon>
        <taxon>rosids</taxon>
        <taxon>malvids</taxon>
        <taxon>Brassicales</taxon>
        <taxon>Brassicaceae</taxon>
        <taxon>Brassiceae</taxon>
        <taxon>Brassica</taxon>
    </lineage>
</organism>
<dbReference type="AlphaFoldDB" id="A0A8S9FEU5"/>
<name>A0A8S9FEU5_BRACR</name>
<reference evidence="2" key="1">
    <citation type="submission" date="2019-12" db="EMBL/GenBank/DDBJ databases">
        <title>Genome sequencing and annotation of Brassica cretica.</title>
        <authorList>
            <person name="Studholme D.J."/>
            <person name="Sarris P.F."/>
        </authorList>
    </citation>
    <scope>NUCLEOTIDE SEQUENCE</scope>
    <source>
        <strain evidence="2">PFS-102/07</strain>
        <tissue evidence="2">Leaf</tissue>
    </source>
</reference>
<sequence>MWVMIVRLENGTVTHDDLGCQKSQGLAKMLMGAVCNLQTNQLCLTLIDPHVHYNPIPVKKPQTSSRRINDPGIIAACHCEYETDYSASIDTNTVSSIDTTRKKSNDVPKEESVDSSQGE</sequence>